<accession>A0ABP5R8P4</accession>
<dbReference type="RefSeq" id="WP_344637974.1">
    <property type="nucleotide sequence ID" value="NZ_BAAATR010000018.1"/>
</dbReference>
<dbReference type="PANTHER" id="PTHR43133">
    <property type="entry name" value="RNA POLYMERASE ECF-TYPE SIGMA FACTO"/>
    <property type="match status" value="1"/>
</dbReference>
<gene>
    <name evidence="6" type="ORF">GCM10010430_41810</name>
</gene>
<dbReference type="InterPro" id="IPR013324">
    <property type="entry name" value="RNA_pol_sigma_r3/r4-like"/>
</dbReference>
<dbReference type="Pfam" id="PF04545">
    <property type="entry name" value="Sigma70_r4"/>
    <property type="match status" value="1"/>
</dbReference>
<evidence type="ECO:0000313" key="6">
    <source>
        <dbReference type="EMBL" id="GAA2253698.1"/>
    </source>
</evidence>
<dbReference type="EMBL" id="BAAATR010000018">
    <property type="protein sequence ID" value="GAA2253698.1"/>
    <property type="molecule type" value="Genomic_DNA"/>
</dbReference>
<keyword evidence="1" id="KW-0805">Transcription regulation</keyword>
<organism evidence="6 7">
    <name type="scientific">Kitasatospora cystarginea</name>
    <dbReference type="NCBI Taxonomy" id="58350"/>
    <lineage>
        <taxon>Bacteria</taxon>
        <taxon>Bacillati</taxon>
        <taxon>Actinomycetota</taxon>
        <taxon>Actinomycetes</taxon>
        <taxon>Kitasatosporales</taxon>
        <taxon>Streptomycetaceae</taxon>
        <taxon>Kitasatospora</taxon>
    </lineage>
</organism>
<dbReference type="InterPro" id="IPR039425">
    <property type="entry name" value="RNA_pol_sigma-70-like"/>
</dbReference>
<dbReference type="PANTHER" id="PTHR43133:SF52">
    <property type="entry name" value="ECF RNA POLYMERASE SIGMA FACTOR SIGL"/>
    <property type="match status" value="1"/>
</dbReference>
<name>A0ABP5R8P4_9ACTN</name>
<dbReference type="Proteomes" id="UP001500305">
    <property type="component" value="Unassembled WGS sequence"/>
</dbReference>
<dbReference type="Gene3D" id="1.10.10.10">
    <property type="entry name" value="Winged helix-like DNA-binding domain superfamily/Winged helix DNA-binding domain"/>
    <property type="match status" value="1"/>
</dbReference>
<reference evidence="7" key="1">
    <citation type="journal article" date="2019" name="Int. J. Syst. Evol. Microbiol.">
        <title>The Global Catalogue of Microorganisms (GCM) 10K type strain sequencing project: providing services to taxonomists for standard genome sequencing and annotation.</title>
        <authorList>
            <consortium name="The Broad Institute Genomics Platform"/>
            <consortium name="The Broad Institute Genome Sequencing Center for Infectious Disease"/>
            <person name="Wu L."/>
            <person name="Ma J."/>
        </authorList>
    </citation>
    <scope>NUCLEOTIDE SEQUENCE [LARGE SCALE GENOMIC DNA]</scope>
    <source>
        <strain evidence="7">JCM 7356</strain>
    </source>
</reference>
<evidence type="ECO:0000256" key="1">
    <source>
        <dbReference type="ARBA" id="ARBA00023015"/>
    </source>
</evidence>
<sequence length="190" mass="20443">MTNRSDERHLAQALYARHAGDVYPHALAVADGDRARAAELLRLALLAVVRRPVVAQGRAVGERLTAEVSRLAAPANATQRRFLLRRRPNPLPLTRPEPSEAGLAAVVSPRRELAAGPTAPAAGTPRRPAIAEALAALPAEHREAITESFLRGRTVHQAAELLGLPPQAVKSRVFYGLHRLALALEEQESA</sequence>
<evidence type="ECO:0000256" key="2">
    <source>
        <dbReference type="ARBA" id="ARBA00023082"/>
    </source>
</evidence>
<evidence type="ECO:0000256" key="4">
    <source>
        <dbReference type="ARBA" id="ARBA00023163"/>
    </source>
</evidence>
<evidence type="ECO:0000313" key="7">
    <source>
        <dbReference type="Proteomes" id="UP001500305"/>
    </source>
</evidence>
<dbReference type="InterPro" id="IPR007630">
    <property type="entry name" value="RNA_pol_sigma70_r4"/>
</dbReference>
<proteinExistence type="predicted"/>
<keyword evidence="7" id="KW-1185">Reference proteome</keyword>
<dbReference type="SUPFAM" id="SSF88659">
    <property type="entry name" value="Sigma3 and sigma4 domains of RNA polymerase sigma factors"/>
    <property type="match status" value="1"/>
</dbReference>
<protein>
    <submittedName>
        <fullName evidence="6">Sigma-70 family RNA polymerase sigma factor</fullName>
    </submittedName>
</protein>
<keyword evidence="4" id="KW-0804">Transcription</keyword>
<feature type="domain" description="RNA polymerase sigma-70 region 4" evidence="5">
    <location>
        <begin position="133"/>
        <end position="180"/>
    </location>
</feature>
<keyword evidence="3" id="KW-0238">DNA-binding</keyword>
<keyword evidence="2" id="KW-0731">Sigma factor</keyword>
<evidence type="ECO:0000256" key="3">
    <source>
        <dbReference type="ARBA" id="ARBA00023125"/>
    </source>
</evidence>
<comment type="caution">
    <text evidence="6">The sequence shown here is derived from an EMBL/GenBank/DDBJ whole genome shotgun (WGS) entry which is preliminary data.</text>
</comment>
<dbReference type="InterPro" id="IPR036388">
    <property type="entry name" value="WH-like_DNA-bd_sf"/>
</dbReference>
<evidence type="ECO:0000259" key="5">
    <source>
        <dbReference type="Pfam" id="PF04545"/>
    </source>
</evidence>